<sequence>MARRYTPFPLILVETFSWLGEHAQDPSSVLGPMGSPHLLQLWAFEKLQVMAPPSDHLMFDYRPRVYVYCQYRLIGETVEEWTAIFQDVTFEGVRWTCPWWYVEQVTISSYMHSVPRCGLSIALAYYSSRVVGSMVGIKLCLITRG</sequence>
<name>A0A067LAC6_JATCU</name>
<dbReference type="AlphaFoldDB" id="A0A067LAC6"/>
<dbReference type="Proteomes" id="UP000027138">
    <property type="component" value="Unassembled WGS sequence"/>
</dbReference>
<accession>A0A067LAC6</accession>
<proteinExistence type="predicted"/>
<evidence type="ECO:0000313" key="1">
    <source>
        <dbReference type="EMBL" id="KDP41059.1"/>
    </source>
</evidence>
<reference evidence="1 2" key="1">
    <citation type="journal article" date="2014" name="PLoS ONE">
        <title>Global Analysis of Gene Expression Profiles in Physic Nut (Jatropha curcas L.) Seedlings Exposed to Salt Stress.</title>
        <authorList>
            <person name="Zhang L."/>
            <person name="Zhang C."/>
            <person name="Wu P."/>
            <person name="Chen Y."/>
            <person name="Li M."/>
            <person name="Jiang H."/>
            <person name="Wu G."/>
        </authorList>
    </citation>
    <scope>NUCLEOTIDE SEQUENCE [LARGE SCALE GENOMIC DNA]</scope>
    <source>
        <strain evidence="2">cv. GZQX0401</strain>
        <tissue evidence="1">Young leaves</tissue>
    </source>
</reference>
<protein>
    <submittedName>
        <fullName evidence="1">Uncharacterized protein</fullName>
    </submittedName>
</protein>
<keyword evidence="2" id="KW-1185">Reference proteome</keyword>
<gene>
    <name evidence="1" type="ORF">JCGZ_03165</name>
</gene>
<organism evidence="1 2">
    <name type="scientific">Jatropha curcas</name>
    <name type="common">Barbados nut</name>
    <dbReference type="NCBI Taxonomy" id="180498"/>
    <lineage>
        <taxon>Eukaryota</taxon>
        <taxon>Viridiplantae</taxon>
        <taxon>Streptophyta</taxon>
        <taxon>Embryophyta</taxon>
        <taxon>Tracheophyta</taxon>
        <taxon>Spermatophyta</taxon>
        <taxon>Magnoliopsida</taxon>
        <taxon>eudicotyledons</taxon>
        <taxon>Gunneridae</taxon>
        <taxon>Pentapetalae</taxon>
        <taxon>rosids</taxon>
        <taxon>fabids</taxon>
        <taxon>Malpighiales</taxon>
        <taxon>Euphorbiaceae</taxon>
        <taxon>Crotonoideae</taxon>
        <taxon>Jatropheae</taxon>
        <taxon>Jatropha</taxon>
    </lineage>
</organism>
<evidence type="ECO:0000313" key="2">
    <source>
        <dbReference type="Proteomes" id="UP000027138"/>
    </source>
</evidence>
<dbReference type="EMBL" id="KK914323">
    <property type="protein sequence ID" value="KDP41059.1"/>
    <property type="molecule type" value="Genomic_DNA"/>
</dbReference>